<keyword evidence="5" id="KW-0804">Transcription</keyword>
<keyword evidence="1 6" id="KW-0597">Phosphoprotein</keyword>
<dbReference type="InterPro" id="IPR001867">
    <property type="entry name" value="OmpR/PhoB-type_DNA-bd"/>
</dbReference>
<dbReference type="CDD" id="cd00383">
    <property type="entry name" value="trans_reg_C"/>
    <property type="match status" value="1"/>
</dbReference>
<evidence type="ECO:0000256" key="4">
    <source>
        <dbReference type="ARBA" id="ARBA00023125"/>
    </source>
</evidence>
<evidence type="ECO:0000256" key="6">
    <source>
        <dbReference type="PROSITE-ProRule" id="PRU00169"/>
    </source>
</evidence>
<feature type="modified residue" description="4-aspartylphosphate" evidence="6">
    <location>
        <position position="51"/>
    </location>
</feature>
<accession>A0ABQ6FDK9</accession>
<dbReference type="InterPro" id="IPR001789">
    <property type="entry name" value="Sig_transdc_resp-reg_receiver"/>
</dbReference>
<evidence type="ECO:0000256" key="3">
    <source>
        <dbReference type="ARBA" id="ARBA00023015"/>
    </source>
</evidence>
<reference evidence="12" key="1">
    <citation type="journal article" date="2019" name="Int. J. Syst. Evol. Microbiol.">
        <title>The Global Catalogue of Microorganisms (GCM) 10K type strain sequencing project: providing services to taxonomists for standard genome sequencing and annotation.</title>
        <authorList>
            <consortium name="The Broad Institute Genomics Platform"/>
            <consortium name="The Broad Institute Genome Sequencing Center for Infectious Disease"/>
            <person name="Wu L."/>
            <person name="Ma J."/>
        </authorList>
    </citation>
    <scope>NUCLEOTIDE SEQUENCE [LARGE SCALE GENOMIC DNA]</scope>
    <source>
        <strain evidence="12">NBRC 102407</strain>
    </source>
</reference>
<evidence type="ECO:0000256" key="7">
    <source>
        <dbReference type="PROSITE-ProRule" id="PRU01091"/>
    </source>
</evidence>
<proteinExistence type="predicted"/>
<dbReference type="Gene3D" id="3.40.50.2300">
    <property type="match status" value="1"/>
</dbReference>
<keyword evidence="8" id="KW-0732">Signal</keyword>
<comment type="caution">
    <text evidence="11">The sequence shown here is derived from an EMBL/GenBank/DDBJ whole genome shotgun (WGS) entry which is preliminary data.</text>
</comment>
<dbReference type="Gene3D" id="1.10.10.10">
    <property type="entry name" value="Winged helix-like DNA-binding domain superfamily/Winged helix DNA-binding domain"/>
    <property type="match status" value="1"/>
</dbReference>
<dbReference type="GO" id="GO:0003677">
    <property type="term" value="F:DNA binding"/>
    <property type="evidence" value="ECO:0007669"/>
    <property type="project" value="UniProtKB-KW"/>
</dbReference>
<keyword evidence="12" id="KW-1185">Reference proteome</keyword>
<sequence>MRVALISSFMAFSSALHAALLRGGFSVQRYEDEAQLARDAGQIHFDVLLVDAAGLVGHVSRSLCRLAGRDGFDAALIFFNGPDREPLLADAFTHGADDFIRRGTGHRELLARIEAVLRRRMRSHVIGRPVALQVAPYAFDLNARIARLHGVTVPLTDREFDLALLLFRNIGRLFSRDHLLATFWHGQYSSRTVDTHVSRVRRRLMLDARHGLRLVSEYGRGYRLKRVRASRAAPGHEATRPADGSAP</sequence>
<protein>
    <submittedName>
        <fullName evidence="11">DNA-binding response regulator</fullName>
    </submittedName>
</protein>
<dbReference type="SUPFAM" id="SSF46894">
    <property type="entry name" value="C-terminal effector domain of the bipartite response regulators"/>
    <property type="match status" value="1"/>
</dbReference>
<evidence type="ECO:0000313" key="11">
    <source>
        <dbReference type="EMBL" id="GLT23703.1"/>
    </source>
</evidence>
<evidence type="ECO:0000259" key="10">
    <source>
        <dbReference type="PROSITE" id="PS51755"/>
    </source>
</evidence>
<feature type="signal peptide" evidence="8">
    <location>
        <begin position="1"/>
        <end position="18"/>
    </location>
</feature>
<evidence type="ECO:0000256" key="1">
    <source>
        <dbReference type="ARBA" id="ARBA00022553"/>
    </source>
</evidence>
<evidence type="ECO:0000256" key="2">
    <source>
        <dbReference type="ARBA" id="ARBA00023012"/>
    </source>
</evidence>
<keyword evidence="3" id="KW-0805">Transcription regulation</keyword>
<evidence type="ECO:0000313" key="12">
    <source>
        <dbReference type="Proteomes" id="UP001157167"/>
    </source>
</evidence>
<evidence type="ECO:0000256" key="8">
    <source>
        <dbReference type="SAM" id="SignalP"/>
    </source>
</evidence>
<dbReference type="SUPFAM" id="SSF52172">
    <property type="entry name" value="CheY-like"/>
    <property type="match status" value="1"/>
</dbReference>
<feature type="domain" description="OmpR/PhoB-type" evidence="10">
    <location>
        <begin position="129"/>
        <end position="226"/>
    </location>
</feature>
<dbReference type="InterPro" id="IPR016032">
    <property type="entry name" value="Sig_transdc_resp-reg_C-effctor"/>
</dbReference>
<dbReference type="EMBL" id="BSPX01000057">
    <property type="protein sequence ID" value="GLT23703.1"/>
    <property type="molecule type" value="Genomic_DNA"/>
</dbReference>
<name>A0ABQ6FDK9_9RHOO</name>
<dbReference type="SMART" id="SM00862">
    <property type="entry name" value="Trans_reg_C"/>
    <property type="match status" value="1"/>
</dbReference>
<dbReference type="InterPro" id="IPR039420">
    <property type="entry name" value="WalR-like"/>
</dbReference>
<keyword evidence="4 7" id="KW-0238">DNA-binding</keyword>
<feature type="domain" description="Response regulatory" evidence="9">
    <location>
        <begin position="2"/>
        <end position="117"/>
    </location>
</feature>
<organism evidence="11 12">
    <name type="scientific">Zoogloea oryzae</name>
    <dbReference type="NCBI Taxonomy" id="310767"/>
    <lineage>
        <taxon>Bacteria</taxon>
        <taxon>Pseudomonadati</taxon>
        <taxon>Pseudomonadota</taxon>
        <taxon>Betaproteobacteria</taxon>
        <taxon>Rhodocyclales</taxon>
        <taxon>Zoogloeaceae</taxon>
        <taxon>Zoogloea</taxon>
    </lineage>
</organism>
<dbReference type="Pfam" id="PF00486">
    <property type="entry name" value="Trans_reg_C"/>
    <property type="match status" value="1"/>
</dbReference>
<dbReference type="Proteomes" id="UP001157167">
    <property type="component" value="Unassembled WGS sequence"/>
</dbReference>
<evidence type="ECO:0000259" key="9">
    <source>
        <dbReference type="PROSITE" id="PS50110"/>
    </source>
</evidence>
<feature type="DNA-binding region" description="OmpR/PhoB-type" evidence="7">
    <location>
        <begin position="129"/>
        <end position="226"/>
    </location>
</feature>
<dbReference type="InterPro" id="IPR036388">
    <property type="entry name" value="WH-like_DNA-bd_sf"/>
</dbReference>
<keyword evidence="2" id="KW-0902">Two-component regulatory system</keyword>
<dbReference type="PROSITE" id="PS50110">
    <property type="entry name" value="RESPONSE_REGULATORY"/>
    <property type="match status" value="1"/>
</dbReference>
<gene>
    <name evidence="11" type="ORF">GCM10007933_31710</name>
</gene>
<dbReference type="InterPro" id="IPR011006">
    <property type="entry name" value="CheY-like_superfamily"/>
</dbReference>
<evidence type="ECO:0000256" key="5">
    <source>
        <dbReference type="ARBA" id="ARBA00023163"/>
    </source>
</evidence>
<feature type="chain" id="PRO_5046811176" evidence="8">
    <location>
        <begin position="19"/>
        <end position="247"/>
    </location>
</feature>
<dbReference type="PANTHER" id="PTHR48111:SF1">
    <property type="entry name" value="TWO-COMPONENT RESPONSE REGULATOR ORR33"/>
    <property type="match status" value="1"/>
</dbReference>
<dbReference type="PANTHER" id="PTHR48111">
    <property type="entry name" value="REGULATOR OF RPOS"/>
    <property type="match status" value="1"/>
</dbReference>
<dbReference type="PROSITE" id="PS51755">
    <property type="entry name" value="OMPR_PHOB"/>
    <property type="match status" value="1"/>
</dbReference>